<dbReference type="AlphaFoldDB" id="A0A3S5CGE3"/>
<keyword evidence="3" id="KW-1185">Reference proteome</keyword>
<comment type="caution">
    <text evidence="2">The sequence shown here is derived from an EMBL/GenBank/DDBJ whole genome shotgun (WGS) entry which is preliminary data.</text>
</comment>
<reference evidence="2" key="1">
    <citation type="submission" date="2018-11" db="EMBL/GenBank/DDBJ databases">
        <authorList>
            <consortium name="Pathogen Informatics"/>
        </authorList>
    </citation>
    <scope>NUCLEOTIDE SEQUENCE</scope>
</reference>
<feature type="compositionally biased region" description="Low complexity" evidence="1">
    <location>
        <begin position="55"/>
        <end position="80"/>
    </location>
</feature>
<feature type="region of interest" description="Disordered" evidence="1">
    <location>
        <begin position="149"/>
        <end position="183"/>
    </location>
</feature>
<gene>
    <name evidence="2" type="ORF">PXEA_LOCUS12462</name>
</gene>
<evidence type="ECO:0000256" key="1">
    <source>
        <dbReference type="SAM" id="MobiDB-lite"/>
    </source>
</evidence>
<dbReference type="EMBL" id="CAAALY010039710">
    <property type="protein sequence ID" value="VEL19022.1"/>
    <property type="molecule type" value="Genomic_DNA"/>
</dbReference>
<proteinExistence type="predicted"/>
<feature type="non-terminal residue" evidence="2">
    <location>
        <position position="291"/>
    </location>
</feature>
<accession>A0A3S5CGE3</accession>
<organism evidence="2 3">
    <name type="scientific">Protopolystoma xenopodis</name>
    <dbReference type="NCBI Taxonomy" id="117903"/>
    <lineage>
        <taxon>Eukaryota</taxon>
        <taxon>Metazoa</taxon>
        <taxon>Spiralia</taxon>
        <taxon>Lophotrochozoa</taxon>
        <taxon>Platyhelminthes</taxon>
        <taxon>Monogenea</taxon>
        <taxon>Polyopisthocotylea</taxon>
        <taxon>Polystomatidea</taxon>
        <taxon>Polystomatidae</taxon>
        <taxon>Protopolystoma</taxon>
    </lineage>
</organism>
<evidence type="ECO:0000313" key="3">
    <source>
        <dbReference type="Proteomes" id="UP000784294"/>
    </source>
</evidence>
<feature type="region of interest" description="Disordered" evidence="1">
    <location>
        <begin position="49"/>
        <end position="80"/>
    </location>
</feature>
<protein>
    <submittedName>
        <fullName evidence="2">Uncharacterized protein</fullName>
    </submittedName>
</protein>
<sequence>RVDKVAGFDKAARVDKVAGFDKAVGFGKAVGVDKAAGAAGAGRVESVDGAAETRAPASLDQSAAAARHSHQPPGRAAQRVAGGAQPILVLQLLRLPLDRRTGRLSVARQEWTHLRPLLRHVVRVSRRLSPHPPRCGSLAGRQGQLSVVPATGRPSCPRRGGQTRDDELAPVNTAPMVGGNHSLDRLHREPKIFPLTDNSPYSSFCQASHAVLFVSASLSICTHACACAYLASFLRPIICTELARQVLPTPGSCPAQLYHRDSDRIETRPVVHLLPREMAFPQNGPTSSADA</sequence>
<name>A0A3S5CGE3_9PLAT</name>
<evidence type="ECO:0000313" key="2">
    <source>
        <dbReference type="EMBL" id="VEL19022.1"/>
    </source>
</evidence>
<dbReference type="Proteomes" id="UP000784294">
    <property type="component" value="Unassembled WGS sequence"/>
</dbReference>